<name>A0A562VCA8_9ACTN</name>
<dbReference type="GO" id="GO:0016301">
    <property type="term" value="F:kinase activity"/>
    <property type="evidence" value="ECO:0007669"/>
    <property type="project" value="UniProtKB-KW"/>
</dbReference>
<keyword evidence="2" id="KW-0808">Transferase</keyword>
<comment type="caution">
    <text evidence="2">The sequence shown here is derived from an EMBL/GenBank/DDBJ whole genome shotgun (WGS) entry which is preliminary data.</text>
</comment>
<dbReference type="Proteomes" id="UP000321617">
    <property type="component" value="Unassembled WGS sequence"/>
</dbReference>
<evidence type="ECO:0000313" key="3">
    <source>
        <dbReference type="Proteomes" id="UP000321617"/>
    </source>
</evidence>
<protein>
    <submittedName>
        <fullName evidence="2">Ser/Thr protein kinase RdoA (MazF antagonist)</fullName>
    </submittedName>
</protein>
<dbReference type="EMBL" id="VLLL01000005">
    <property type="protein sequence ID" value="TWJ15514.1"/>
    <property type="molecule type" value="Genomic_DNA"/>
</dbReference>
<proteinExistence type="predicted"/>
<dbReference type="OrthoDB" id="2352890at2"/>
<reference evidence="2 3" key="1">
    <citation type="journal article" date="2013" name="Stand. Genomic Sci.">
        <title>Genomic Encyclopedia of Type Strains, Phase I: The one thousand microbial genomes (KMG-I) project.</title>
        <authorList>
            <person name="Kyrpides N.C."/>
            <person name="Woyke T."/>
            <person name="Eisen J.A."/>
            <person name="Garrity G."/>
            <person name="Lilburn T.G."/>
            <person name="Beck B.J."/>
            <person name="Whitman W.B."/>
            <person name="Hugenholtz P."/>
            <person name="Klenk H.P."/>
        </authorList>
    </citation>
    <scope>NUCLEOTIDE SEQUENCE [LARGE SCALE GENOMIC DNA]</scope>
    <source>
        <strain evidence="2 3">DSM 45044</strain>
    </source>
</reference>
<feature type="domain" description="Aminoglycoside phosphotransferase" evidence="1">
    <location>
        <begin position="31"/>
        <end position="218"/>
    </location>
</feature>
<dbReference type="InterPro" id="IPR002575">
    <property type="entry name" value="Aminoglycoside_PTrfase"/>
</dbReference>
<evidence type="ECO:0000313" key="2">
    <source>
        <dbReference type="EMBL" id="TWJ15514.1"/>
    </source>
</evidence>
<accession>A0A562VCA8</accession>
<keyword evidence="2" id="KW-0418">Kinase</keyword>
<sequence>MTVVALAEIVERFPVGRSVIEVRATGGRPGFPTWRLTTDEGTYFVKRLGHRDDRTADGMRFELAAHRAGIPMPAPVLPFDTAMVTAAPVGDLGPVTVHEWVEAATGPAPDLSGWLGGVLAAVHRIRPVETATPAPLWYGTADRDRWTVWLERGRRAGRPWAGPLAERLPLLWGVMDDVEAAFARFGPYAVSHPDVEPWNVVVTAEGPLLVDWDQSGPDSAPLVLAHGALNFAMAGGRPDPERIVRTVRAYRAAGGPALPPGPGLLARRMGLMLGRLTDRLTADTDPAPGHDPAVGETAAERLHRLPEFTAALSRWERLFPRD</sequence>
<keyword evidence="3" id="KW-1185">Reference proteome</keyword>
<dbReference type="InterPro" id="IPR011009">
    <property type="entry name" value="Kinase-like_dom_sf"/>
</dbReference>
<organism evidence="2 3">
    <name type="scientific">Stackebrandtia albiflava</name>
    <dbReference type="NCBI Taxonomy" id="406432"/>
    <lineage>
        <taxon>Bacteria</taxon>
        <taxon>Bacillati</taxon>
        <taxon>Actinomycetota</taxon>
        <taxon>Actinomycetes</taxon>
        <taxon>Glycomycetales</taxon>
        <taxon>Glycomycetaceae</taxon>
        <taxon>Stackebrandtia</taxon>
    </lineage>
</organism>
<dbReference type="RefSeq" id="WP_147134328.1">
    <property type="nucleotide sequence ID" value="NZ_BAABIJ010000001.1"/>
</dbReference>
<gene>
    <name evidence="2" type="ORF">LX16_1225</name>
</gene>
<dbReference type="SUPFAM" id="SSF56112">
    <property type="entry name" value="Protein kinase-like (PK-like)"/>
    <property type="match status" value="1"/>
</dbReference>
<dbReference type="Pfam" id="PF01636">
    <property type="entry name" value="APH"/>
    <property type="match status" value="1"/>
</dbReference>
<evidence type="ECO:0000259" key="1">
    <source>
        <dbReference type="Pfam" id="PF01636"/>
    </source>
</evidence>
<dbReference type="AlphaFoldDB" id="A0A562VCA8"/>